<dbReference type="EMBL" id="MT144682">
    <property type="protein sequence ID" value="QJH97315.1"/>
    <property type="molecule type" value="Genomic_DNA"/>
</dbReference>
<feature type="compositionally biased region" description="Low complexity" evidence="1">
    <location>
        <begin position="9"/>
        <end position="26"/>
    </location>
</feature>
<dbReference type="EMBL" id="MT141485">
    <property type="protein sequence ID" value="QJA62924.1"/>
    <property type="molecule type" value="Genomic_DNA"/>
</dbReference>
<reference evidence="2" key="1">
    <citation type="submission" date="2020-03" db="EMBL/GenBank/DDBJ databases">
        <title>The deep terrestrial virosphere.</title>
        <authorList>
            <person name="Holmfeldt K."/>
            <person name="Nilsson E."/>
            <person name="Simone D."/>
            <person name="Lopez-Fernandez M."/>
            <person name="Wu X."/>
            <person name="de Brujin I."/>
            <person name="Lundin D."/>
            <person name="Andersson A."/>
            <person name="Bertilsson S."/>
            <person name="Dopson M."/>
        </authorList>
    </citation>
    <scope>NUCLEOTIDE SEQUENCE</scope>
    <source>
        <strain evidence="3">MM415B00684</strain>
        <strain evidence="2">TM448A00447</strain>
        <strain evidence="4">TM448B00974</strain>
    </source>
</reference>
<feature type="compositionally biased region" description="Basic and acidic residues" evidence="1">
    <location>
        <begin position="91"/>
        <end position="118"/>
    </location>
</feature>
<accession>A0A6H1ZH57</accession>
<proteinExistence type="predicted"/>
<name>A0A6H1ZH57_9ZZZZ</name>
<dbReference type="AlphaFoldDB" id="A0A6H1ZH57"/>
<dbReference type="EMBL" id="MT144014">
    <property type="protein sequence ID" value="QJA46530.1"/>
    <property type="molecule type" value="Genomic_DNA"/>
</dbReference>
<evidence type="ECO:0000256" key="1">
    <source>
        <dbReference type="SAM" id="MobiDB-lite"/>
    </source>
</evidence>
<protein>
    <submittedName>
        <fullName evidence="2">Uncharacterized protein</fullName>
    </submittedName>
</protein>
<feature type="region of interest" description="Disordered" evidence="1">
    <location>
        <begin position="1"/>
        <end position="26"/>
    </location>
</feature>
<evidence type="ECO:0000313" key="3">
    <source>
        <dbReference type="EMBL" id="QJA62924.1"/>
    </source>
</evidence>
<feature type="region of interest" description="Disordered" evidence="1">
    <location>
        <begin position="38"/>
        <end position="127"/>
    </location>
</feature>
<sequence length="127" mass="13696">MGRKPKPFVVAAEPVDVPQPAAEPVEEQAAAIPDEIRAIVENTETPPAPKRRGRPRKNPTGAASKISSLFVPDPKIPNPRAGSTEAAQMGRRREQIWGRRSGEGDPCRRKIYDDDGKDTGGTTSSLS</sequence>
<organism evidence="2">
    <name type="scientific">viral metagenome</name>
    <dbReference type="NCBI Taxonomy" id="1070528"/>
    <lineage>
        <taxon>unclassified sequences</taxon>
        <taxon>metagenomes</taxon>
        <taxon>organismal metagenomes</taxon>
    </lineage>
</organism>
<evidence type="ECO:0000313" key="2">
    <source>
        <dbReference type="EMBL" id="QJA46530.1"/>
    </source>
</evidence>
<evidence type="ECO:0000313" key="4">
    <source>
        <dbReference type="EMBL" id="QJH97315.1"/>
    </source>
</evidence>
<gene>
    <name evidence="3" type="ORF">MM415B00684_0033</name>
    <name evidence="2" type="ORF">TM448A00447_0007</name>
    <name evidence="4" type="ORF">TM448B00974_0005</name>
</gene>